<dbReference type="InterPro" id="IPR003594">
    <property type="entry name" value="HATPase_dom"/>
</dbReference>
<organism evidence="5 6">
    <name type="scientific">Alkalimonas amylolytica</name>
    <dbReference type="NCBI Taxonomy" id="152573"/>
    <lineage>
        <taxon>Bacteria</taxon>
        <taxon>Pseudomonadati</taxon>
        <taxon>Pseudomonadota</taxon>
        <taxon>Gammaproteobacteria</taxon>
        <taxon>Alkalimonas</taxon>
    </lineage>
</organism>
<dbReference type="Gene3D" id="3.30.565.10">
    <property type="entry name" value="Histidine kinase-like ATPase, C-terminal domain"/>
    <property type="match status" value="1"/>
</dbReference>
<name>A0A1H3ZH40_ALKAM</name>
<dbReference type="EMBL" id="FNRM01000002">
    <property type="protein sequence ID" value="SEA22990.1"/>
    <property type="molecule type" value="Genomic_DNA"/>
</dbReference>
<evidence type="ECO:0000313" key="6">
    <source>
        <dbReference type="Proteomes" id="UP000198773"/>
    </source>
</evidence>
<evidence type="ECO:0000256" key="1">
    <source>
        <dbReference type="ARBA" id="ARBA00000085"/>
    </source>
</evidence>
<dbReference type="Proteomes" id="UP000198773">
    <property type="component" value="Unassembled WGS sequence"/>
</dbReference>
<dbReference type="SUPFAM" id="SSF55874">
    <property type="entry name" value="ATPase domain of HSP90 chaperone/DNA topoisomerase II/histidine kinase"/>
    <property type="match status" value="1"/>
</dbReference>
<evidence type="ECO:0000259" key="4">
    <source>
        <dbReference type="PROSITE" id="PS50109"/>
    </source>
</evidence>
<gene>
    <name evidence="5" type="ORF">SAMN04488051_102184</name>
</gene>
<dbReference type="Gene3D" id="1.10.287.130">
    <property type="match status" value="1"/>
</dbReference>
<dbReference type="EC" id="2.7.13.3" evidence="2"/>
<dbReference type="PANTHER" id="PTHR43065:SF50">
    <property type="entry name" value="HISTIDINE KINASE"/>
    <property type="match status" value="1"/>
</dbReference>
<dbReference type="PRINTS" id="PR00344">
    <property type="entry name" value="BCTRLSENSOR"/>
</dbReference>
<dbReference type="SMART" id="SM00387">
    <property type="entry name" value="HATPase_c"/>
    <property type="match status" value="1"/>
</dbReference>
<reference evidence="5 6" key="1">
    <citation type="submission" date="2016-10" db="EMBL/GenBank/DDBJ databases">
        <authorList>
            <person name="de Groot N.N."/>
        </authorList>
    </citation>
    <scope>NUCLEOTIDE SEQUENCE [LARGE SCALE GENOMIC DNA]</scope>
    <source>
        <strain evidence="5 6">CGMCC 1.3430</strain>
    </source>
</reference>
<dbReference type="Pfam" id="PF02518">
    <property type="entry name" value="HATPase_c"/>
    <property type="match status" value="1"/>
</dbReference>
<keyword evidence="5" id="KW-0808">Transferase</keyword>
<dbReference type="InterPro" id="IPR003661">
    <property type="entry name" value="HisK_dim/P_dom"/>
</dbReference>
<dbReference type="GO" id="GO:0000155">
    <property type="term" value="F:phosphorelay sensor kinase activity"/>
    <property type="evidence" value="ECO:0007669"/>
    <property type="project" value="InterPro"/>
</dbReference>
<evidence type="ECO:0000256" key="3">
    <source>
        <dbReference type="ARBA" id="ARBA00022553"/>
    </source>
</evidence>
<dbReference type="STRING" id="152573.SAMN04488051_102184"/>
<proteinExistence type="predicted"/>
<comment type="catalytic activity">
    <reaction evidence="1">
        <text>ATP + protein L-histidine = ADP + protein N-phospho-L-histidine.</text>
        <dbReference type="EC" id="2.7.13.3"/>
    </reaction>
</comment>
<sequence>METGDTTQWHQVLAFLFERYLYLDEQGRVESCSPELAAVALQQSWQQLLPGLTWRELETMRVAVRSHNECAAVPACQLELAKPLQQALLHPMLARVLDLAFMEAQFSGALIYFTPSEEQGDDSEHLQHQLDHMKNQLLQAEKMAAIGQLAAGVAHEINNPIGYVSSNLQTLADYCQQLIALIEQLANLLPADQLQPIFQQHDFDFVREDFQGLLRESDEGIQRVIEIIRALKDFSHNDEGEFVQADIHHGIKTTLSIVNNEIKYKAEVKLDFAKLPEIECIPSQLNQVLMNLLINACHAIDTHGKITIRTRLHGQWVSLEVIDNGKGIAPDHLSRLFEPFFTTKPVGKGTGLGLALSHSIIDKHQGRIEVESEPGQGSCFRIWLPLRQVPAKAH</sequence>
<evidence type="ECO:0000256" key="2">
    <source>
        <dbReference type="ARBA" id="ARBA00012438"/>
    </source>
</evidence>
<dbReference type="SUPFAM" id="SSF47384">
    <property type="entry name" value="Homodimeric domain of signal transducing histidine kinase"/>
    <property type="match status" value="1"/>
</dbReference>
<feature type="domain" description="Histidine kinase" evidence="4">
    <location>
        <begin position="152"/>
        <end position="388"/>
    </location>
</feature>
<evidence type="ECO:0000313" key="5">
    <source>
        <dbReference type="EMBL" id="SEA22990.1"/>
    </source>
</evidence>
<keyword evidence="6" id="KW-1185">Reference proteome</keyword>
<dbReference type="InterPro" id="IPR036097">
    <property type="entry name" value="HisK_dim/P_sf"/>
</dbReference>
<dbReference type="SMART" id="SM00388">
    <property type="entry name" value="HisKA"/>
    <property type="match status" value="1"/>
</dbReference>
<dbReference type="PROSITE" id="PS50109">
    <property type="entry name" value="HIS_KIN"/>
    <property type="match status" value="1"/>
</dbReference>
<dbReference type="RefSeq" id="WP_245785611.1">
    <property type="nucleotide sequence ID" value="NZ_FNRM01000002.1"/>
</dbReference>
<dbReference type="PANTHER" id="PTHR43065">
    <property type="entry name" value="SENSOR HISTIDINE KINASE"/>
    <property type="match status" value="1"/>
</dbReference>
<dbReference type="InterPro" id="IPR036890">
    <property type="entry name" value="HATPase_C_sf"/>
</dbReference>
<accession>A0A1H3ZH40</accession>
<dbReference type="AlphaFoldDB" id="A0A1H3ZH40"/>
<dbReference type="InterPro" id="IPR004358">
    <property type="entry name" value="Sig_transdc_His_kin-like_C"/>
</dbReference>
<protein>
    <recommendedName>
        <fullName evidence="2">histidine kinase</fullName>
        <ecNumber evidence="2">2.7.13.3</ecNumber>
    </recommendedName>
</protein>
<keyword evidence="3" id="KW-0597">Phosphoprotein</keyword>
<dbReference type="CDD" id="cd00082">
    <property type="entry name" value="HisKA"/>
    <property type="match status" value="1"/>
</dbReference>
<dbReference type="InterPro" id="IPR005467">
    <property type="entry name" value="His_kinase_dom"/>
</dbReference>
<keyword evidence="5" id="KW-0418">Kinase</keyword>